<proteinExistence type="predicted"/>
<feature type="domain" description="SseB protein N-terminal" evidence="2">
    <location>
        <begin position="19"/>
        <end position="118"/>
    </location>
</feature>
<dbReference type="InterPro" id="IPR009839">
    <property type="entry name" value="SseB_N"/>
</dbReference>
<evidence type="ECO:0000313" key="3">
    <source>
        <dbReference type="EMBL" id="GGP98268.1"/>
    </source>
</evidence>
<comment type="caution">
    <text evidence="3">The sequence shown here is derived from an EMBL/GenBank/DDBJ whole genome shotgun (WGS) entry which is preliminary data.</text>
</comment>
<reference evidence="4" key="1">
    <citation type="journal article" date="2019" name="Int. J. Syst. Evol. Microbiol.">
        <title>The Global Catalogue of Microorganisms (GCM) 10K type strain sequencing project: providing services to taxonomists for standard genome sequencing and annotation.</title>
        <authorList>
            <consortium name="The Broad Institute Genomics Platform"/>
            <consortium name="The Broad Institute Genome Sequencing Center for Infectious Disease"/>
            <person name="Wu L."/>
            <person name="Ma J."/>
        </authorList>
    </citation>
    <scope>NUCLEOTIDE SEQUENCE [LARGE SCALE GENOMIC DNA]</scope>
    <source>
        <strain evidence="4">JCM 3115</strain>
    </source>
</reference>
<accession>A0ABQ2QUX4</accession>
<dbReference type="Proteomes" id="UP000611554">
    <property type="component" value="Unassembled WGS sequence"/>
</dbReference>
<dbReference type="EMBL" id="BMQJ01000006">
    <property type="protein sequence ID" value="GGP98268.1"/>
    <property type="molecule type" value="Genomic_DNA"/>
</dbReference>
<keyword evidence="4" id="KW-1185">Reference proteome</keyword>
<dbReference type="Pfam" id="PF07179">
    <property type="entry name" value="SseB"/>
    <property type="match status" value="1"/>
</dbReference>
<name>A0ABQ2QUX4_9ACTN</name>
<evidence type="ECO:0000259" key="2">
    <source>
        <dbReference type="Pfam" id="PF07179"/>
    </source>
</evidence>
<feature type="compositionally biased region" description="Low complexity" evidence="1">
    <location>
        <begin position="304"/>
        <end position="320"/>
    </location>
</feature>
<feature type="region of interest" description="Disordered" evidence="1">
    <location>
        <begin position="304"/>
        <end position="349"/>
    </location>
</feature>
<evidence type="ECO:0000256" key="1">
    <source>
        <dbReference type="SAM" id="MobiDB-lite"/>
    </source>
</evidence>
<protein>
    <recommendedName>
        <fullName evidence="2">SseB protein N-terminal domain-containing protein</fullName>
    </recommendedName>
</protein>
<gene>
    <name evidence="3" type="ORF">GCM10010140_30590</name>
</gene>
<organism evidence="3 4">
    <name type="scientific">Streptosporangium pseudovulgare</name>
    <dbReference type="NCBI Taxonomy" id="35765"/>
    <lineage>
        <taxon>Bacteria</taxon>
        <taxon>Bacillati</taxon>
        <taxon>Actinomycetota</taxon>
        <taxon>Actinomycetes</taxon>
        <taxon>Streptosporangiales</taxon>
        <taxon>Streptosporangiaceae</taxon>
        <taxon>Streptosporangium</taxon>
    </lineage>
</organism>
<evidence type="ECO:0000313" key="4">
    <source>
        <dbReference type="Proteomes" id="UP000611554"/>
    </source>
</evidence>
<sequence>MVVVQEWRPESPFEKRLQAAFAAEDLPVCLALLRQAEIGLPVTPAAAEGREPAAWPTFTGDGRTWMAAYTSLDAMRAVLGDITEHVRIVTFAELAAGWPDPRWGLAVNPGLSTSFFFLEAGTVARLAVPSLVEERLAEPGSGPPIMQKLLRPADLYAHLAEGGSRVSGYCHRARDVAHIATPTVLADALGQAHEEGVVTDEGSVNILRWRAVGLDLYRTPYGGVDEASRAAVAGWVIEEPPFVGMGLVPNADQLIREYKVDGVGLPHGAEIWELTVDGVEYRRAVYDGDLGRWFLVDDVPAGEAPDGADASGGPAIAWGPGAAGGAGAADDQVFDGPFHRGADAPGGAA</sequence>